<name>A0A8H3YCQ6_9TREE</name>
<feature type="region of interest" description="Disordered" evidence="1">
    <location>
        <begin position="312"/>
        <end position="338"/>
    </location>
</feature>
<sequence length="363" mass="41106">MYHPPDPHAEYDPNHPPALDIQAIAREGDGQGALDAYDQEQSIALYGIAGRVWDATFPIIPYLTRPSESPLEFSPGCTMFDPDAPPIILELGSGQSHASLHLLTQLDGTRRADRVIPDGTRQRPRVILTDLENVVPLVQTSVDRWRAGTASMREQSERPEVDVVALPWGDALAAERLLASGRACPVSHILMIDLIYFPHLYGRLLRTLLHLTQPPFCTIDAQSTSRDDNVGPEIILCYKTRSLEFEQTFFHAFEPWFHMRPLLSRARGQSTAEQPWRIHGRDEDVVVYICRRRRGTMENVSGWTPRTDEEVMRGPRMRRSSGARKVGEEEEEEGPEQLVERVDATVERTWGWAEAQLGAIEWE</sequence>
<reference evidence="2" key="1">
    <citation type="submission" date="2020-07" db="EMBL/GenBank/DDBJ databases">
        <title>Draft Genome Sequence of a Deep-Sea Yeast, Naganishia (Cryptococcus) liquefaciens strain N6.</title>
        <authorList>
            <person name="Han Y.W."/>
            <person name="Kajitani R."/>
            <person name="Morimoto H."/>
            <person name="Parhat M."/>
            <person name="Tsubouchi H."/>
            <person name="Bakenova O."/>
            <person name="Ogata M."/>
            <person name="Argunhan B."/>
            <person name="Aoki R."/>
            <person name="Kajiwara S."/>
            <person name="Itoh T."/>
            <person name="Iwasaki H."/>
        </authorList>
    </citation>
    <scope>NUCLEOTIDE SEQUENCE</scope>
    <source>
        <strain evidence="2">N6</strain>
    </source>
</reference>
<evidence type="ECO:0000313" key="3">
    <source>
        <dbReference type="Proteomes" id="UP000620104"/>
    </source>
</evidence>
<dbReference type="InterPro" id="IPR029063">
    <property type="entry name" value="SAM-dependent_MTases_sf"/>
</dbReference>
<accession>A0A8H3YCQ6</accession>
<gene>
    <name evidence="2" type="ORF">NliqN6_0921</name>
</gene>
<dbReference type="InterPro" id="IPR019410">
    <property type="entry name" value="Methyltransf_16"/>
</dbReference>
<comment type="caution">
    <text evidence="2">The sequence shown here is derived from an EMBL/GenBank/DDBJ whole genome shotgun (WGS) entry which is preliminary data.</text>
</comment>
<dbReference type="GO" id="GO:0005829">
    <property type="term" value="C:cytosol"/>
    <property type="evidence" value="ECO:0007669"/>
    <property type="project" value="TreeGrafter"/>
</dbReference>
<organism evidence="2 3">
    <name type="scientific">Naganishia liquefaciens</name>
    <dbReference type="NCBI Taxonomy" id="104408"/>
    <lineage>
        <taxon>Eukaryota</taxon>
        <taxon>Fungi</taxon>
        <taxon>Dikarya</taxon>
        <taxon>Basidiomycota</taxon>
        <taxon>Agaricomycotina</taxon>
        <taxon>Tremellomycetes</taxon>
        <taxon>Filobasidiales</taxon>
        <taxon>Filobasidiaceae</taxon>
        <taxon>Naganishia</taxon>
    </lineage>
</organism>
<dbReference type="EMBL" id="BLZA01000009">
    <property type="protein sequence ID" value="GHJ84519.1"/>
    <property type="molecule type" value="Genomic_DNA"/>
</dbReference>
<dbReference type="GO" id="GO:0032991">
    <property type="term" value="C:protein-containing complex"/>
    <property type="evidence" value="ECO:0007669"/>
    <property type="project" value="TreeGrafter"/>
</dbReference>
<dbReference type="AlphaFoldDB" id="A0A8H3YCQ6"/>
<protein>
    <submittedName>
        <fullName evidence="2">Uncharacterized protein</fullName>
    </submittedName>
</protein>
<dbReference type="GO" id="GO:0008757">
    <property type="term" value="F:S-adenosylmethionine-dependent methyltransferase activity"/>
    <property type="evidence" value="ECO:0007669"/>
    <property type="project" value="UniProtKB-ARBA"/>
</dbReference>
<dbReference type="OrthoDB" id="413520at2759"/>
<evidence type="ECO:0000313" key="2">
    <source>
        <dbReference type="EMBL" id="GHJ84519.1"/>
    </source>
</evidence>
<dbReference type="Proteomes" id="UP000620104">
    <property type="component" value="Unassembled WGS sequence"/>
</dbReference>
<keyword evidence="3" id="KW-1185">Reference proteome</keyword>
<dbReference type="Gene3D" id="3.40.50.150">
    <property type="entry name" value="Vaccinia Virus protein VP39"/>
    <property type="match status" value="1"/>
</dbReference>
<dbReference type="PANTHER" id="PTHR14614:SF161">
    <property type="match status" value="1"/>
</dbReference>
<dbReference type="Pfam" id="PF10294">
    <property type="entry name" value="Methyltransf_16"/>
    <property type="match status" value="1"/>
</dbReference>
<evidence type="ECO:0000256" key="1">
    <source>
        <dbReference type="SAM" id="MobiDB-lite"/>
    </source>
</evidence>
<dbReference type="PANTHER" id="PTHR14614">
    <property type="entry name" value="HEPATOCELLULAR CARCINOMA-ASSOCIATED ANTIGEN"/>
    <property type="match status" value="1"/>
</dbReference>
<proteinExistence type="predicted"/>